<evidence type="ECO:0000313" key="5">
    <source>
        <dbReference type="Proteomes" id="UP001188597"/>
    </source>
</evidence>
<reference evidence="4" key="1">
    <citation type="submission" date="2022-12" db="EMBL/GenBank/DDBJ databases">
        <title>Draft genome assemblies for two species of Escallonia (Escalloniales).</title>
        <authorList>
            <person name="Chanderbali A."/>
            <person name="Dervinis C."/>
            <person name="Anghel I."/>
            <person name="Soltis D."/>
            <person name="Soltis P."/>
            <person name="Zapata F."/>
        </authorList>
    </citation>
    <scope>NUCLEOTIDE SEQUENCE</scope>
    <source>
        <strain evidence="4">UCBG64.0493</strain>
        <tissue evidence="4">Leaf</tissue>
    </source>
</reference>
<keyword evidence="2" id="KW-0325">Glycoprotein</keyword>
<sequence>MSRAAPCTRLAQRPRAHPAQRPRALPTGAHAPSQVHQVSRPCARQAQRPRAQLQCPRTSKANSEDLKIQACDILDILLEMHRIVRPEGAIIVRDHVDIIVKEHDVTESDSLTGSLKAKY</sequence>
<evidence type="ECO:0000256" key="2">
    <source>
        <dbReference type="ARBA" id="ARBA00023180"/>
    </source>
</evidence>
<keyword evidence="1" id="KW-0808">Transferase</keyword>
<keyword evidence="1" id="KW-0489">Methyltransferase</keyword>
<evidence type="ECO:0000313" key="4">
    <source>
        <dbReference type="EMBL" id="KAK3025432.1"/>
    </source>
</evidence>
<feature type="region of interest" description="Disordered" evidence="3">
    <location>
        <begin position="1"/>
        <end position="38"/>
    </location>
</feature>
<dbReference type="AlphaFoldDB" id="A0AA88WE46"/>
<dbReference type="EMBL" id="JAVXUP010000549">
    <property type="protein sequence ID" value="KAK3025432.1"/>
    <property type="molecule type" value="Genomic_DNA"/>
</dbReference>
<gene>
    <name evidence="4" type="ORF">RJ639_042158</name>
</gene>
<comment type="caution">
    <text evidence="4">The sequence shown here is derived from an EMBL/GenBank/DDBJ whole genome shotgun (WGS) entry which is preliminary data.</text>
</comment>
<name>A0AA88WE46_9ASTE</name>
<proteinExistence type="predicted"/>
<dbReference type="GO" id="GO:0008168">
    <property type="term" value="F:methyltransferase activity"/>
    <property type="evidence" value="ECO:0007669"/>
    <property type="project" value="UniProtKB-KW"/>
</dbReference>
<organism evidence="4 5">
    <name type="scientific">Escallonia herrerae</name>
    <dbReference type="NCBI Taxonomy" id="1293975"/>
    <lineage>
        <taxon>Eukaryota</taxon>
        <taxon>Viridiplantae</taxon>
        <taxon>Streptophyta</taxon>
        <taxon>Embryophyta</taxon>
        <taxon>Tracheophyta</taxon>
        <taxon>Spermatophyta</taxon>
        <taxon>Magnoliopsida</taxon>
        <taxon>eudicotyledons</taxon>
        <taxon>Gunneridae</taxon>
        <taxon>Pentapetalae</taxon>
        <taxon>asterids</taxon>
        <taxon>campanulids</taxon>
        <taxon>Escalloniales</taxon>
        <taxon>Escalloniaceae</taxon>
        <taxon>Escallonia</taxon>
    </lineage>
</organism>
<dbReference type="Proteomes" id="UP001188597">
    <property type="component" value="Unassembled WGS sequence"/>
</dbReference>
<dbReference type="Pfam" id="PF03141">
    <property type="entry name" value="Methyltransf_29"/>
    <property type="match status" value="1"/>
</dbReference>
<dbReference type="InterPro" id="IPR004159">
    <property type="entry name" value="Put_SAM_MeTrfase"/>
</dbReference>
<accession>A0AA88WE46</accession>
<evidence type="ECO:0000256" key="3">
    <source>
        <dbReference type="SAM" id="MobiDB-lite"/>
    </source>
</evidence>
<keyword evidence="5" id="KW-1185">Reference proteome</keyword>
<dbReference type="GO" id="GO:0032259">
    <property type="term" value="P:methylation"/>
    <property type="evidence" value="ECO:0007669"/>
    <property type="project" value="UniProtKB-KW"/>
</dbReference>
<protein>
    <recommendedName>
        <fullName evidence="6">Methyltransferase</fullName>
    </recommendedName>
</protein>
<evidence type="ECO:0008006" key="6">
    <source>
        <dbReference type="Google" id="ProtNLM"/>
    </source>
</evidence>
<evidence type="ECO:0000256" key="1">
    <source>
        <dbReference type="ARBA" id="ARBA00022603"/>
    </source>
</evidence>